<gene>
    <name evidence="1" type="ORF">BJF95_18650</name>
</gene>
<accession>A0A1Q8ZTW6</accession>
<dbReference type="EMBL" id="MKIM01000025">
    <property type="protein sequence ID" value="OLP45327.1"/>
    <property type="molecule type" value="Genomic_DNA"/>
</dbReference>
<comment type="caution">
    <text evidence="1">The sequence shown here is derived from an EMBL/GenBank/DDBJ whole genome shotgun (WGS) entry which is preliminary data.</text>
</comment>
<evidence type="ECO:0000313" key="1">
    <source>
        <dbReference type="EMBL" id="OLP45327.1"/>
    </source>
</evidence>
<dbReference type="AlphaFoldDB" id="A0A1Q8ZTW6"/>
<sequence length="107" mass="11059">MDAAAAVGTAKREGPAVQMGLEVSMDPGILMVRGVLMAPEVSTDTGVSTAGTSRMRRMSAARTISLGDVAREPCAVTGMKKAFLTMAARSSTTSERLQASEVAVINL</sequence>
<evidence type="ECO:0000313" key="2">
    <source>
        <dbReference type="Proteomes" id="UP000186894"/>
    </source>
</evidence>
<name>A0A1Q8ZTW6_9HYPH</name>
<reference evidence="1 2" key="1">
    <citation type="submission" date="2016-09" db="EMBL/GenBank/DDBJ databases">
        <title>Rhizobium oryziradicis sp. nov., isolated from the root of rice.</title>
        <authorList>
            <person name="Zhao J."/>
            <person name="Zhang X."/>
        </authorList>
    </citation>
    <scope>NUCLEOTIDE SEQUENCE [LARGE SCALE GENOMIC DNA]</scope>
    <source>
        <strain evidence="1 2">N19</strain>
    </source>
</reference>
<proteinExistence type="predicted"/>
<keyword evidence="2" id="KW-1185">Reference proteome</keyword>
<protein>
    <submittedName>
        <fullName evidence="1">Uncharacterized protein</fullName>
    </submittedName>
</protein>
<dbReference type="Proteomes" id="UP000186894">
    <property type="component" value="Unassembled WGS sequence"/>
</dbReference>
<organism evidence="1 2">
    <name type="scientific">Rhizobium oryziradicis</name>
    <dbReference type="NCBI Taxonomy" id="1867956"/>
    <lineage>
        <taxon>Bacteria</taxon>
        <taxon>Pseudomonadati</taxon>
        <taxon>Pseudomonadota</taxon>
        <taxon>Alphaproteobacteria</taxon>
        <taxon>Hyphomicrobiales</taxon>
        <taxon>Rhizobiaceae</taxon>
        <taxon>Rhizobium/Agrobacterium group</taxon>
        <taxon>Rhizobium</taxon>
    </lineage>
</organism>
<dbReference type="STRING" id="1867956.BJF95_18650"/>